<organism evidence="3 4">
    <name type="scientific">Nocardia fluminea</name>
    <dbReference type="NCBI Taxonomy" id="134984"/>
    <lineage>
        <taxon>Bacteria</taxon>
        <taxon>Bacillati</taxon>
        <taxon>Actinomycetota</taxon>
        <taxon>Actinomycetes</taxon>
        <taxon>Mycobacteriales</taxon>
        <taxon>Nocardiaceae</taxon>
        <taxon>Nocardia</taxon>
    </lineage>
</organism>
<evidence type="ECO:0000313" key="4">
    <source>
        <dbReference type="Proteomes" id="UP000233766"/>
    </source>
</evidence>
<dbReference type="AlphaFoldDB" id="A0A2N3VHA4"/>
<dbReference type="RefSeq" id="WP_101466832.1">
    <property type="nucleotide sequence ID" value="NZ_PJMW01000002.1"/>
</dbReference>
<dbReference type="OrthoDB" id="4337860at2"/>
<dbReference type="GO" id="GO:0004803">
    <property type="term" value="F:transposase activity"/>
    <property type="evidence" value="ECO:0007669"/>
    <property type="project" value="InterPro"/>
</dbReference>
<dbReference type="PANTHER" id="PTHR33055:SF16">
    <property type="entry name" value="TRANSPOSASE FOR INSERTION SEQUENCE ELEMENT IS1547"/>
    <property type="match status" value="1"/>
</dbReference>
<gene>
    <name evidence="3" type="ORF">ATK86_5444</name>
</gene>
<dbReference type="InterPro" id="IPR003346">
    <property type="entry name" value="Transposase_20"/>
</dbReference>
<dbReference type="GO" id="GO:0003677">
    <property type="term" value="F:DNA binding"/>
    <property type="evidence" value="ECO:0007669"/>
    <property type="project" value="InterPro"/>
</dbReference>
<dbReference type="GO" id="GO:0006313">
    <property type="term" value="P:DNA transposition"/>
    <property type="evidence" value="ECO:0007669"/>
    <property type="project" value="InterPro"/>
</dbReference>
<dbReference type="PANTHER" id="PTHR33055">
    <property type="entry name" value="TRANSPOSASE FOR INSERTION SEQUENCE ELEMENT IS1111A"/>
    <property type="match status" value="1"/>
</dbReference>
<reference evidence="3 4" key="1">
    <citation type="submission" date="2017-12" db="EMBL/GenBank/DDBJ databases">
        <title>Sequencing the genomes of 1000 Actinobacteria strains.</title>
        <authorList>
            <person name="Klenk H.-P."/>
        </authorList>
    </citation>
    <scope>NUCLEOTIDE SEQUENCE [LARGE SCALE GENOMIC DNA]</scope>
    <source>
        <strain evidence="3 4">DSM 44489</strain>
    </source>
</reference>
<dbReference type="InterPro" id="IPR002525">
    <property type="entry name" value="Transp_IS110-like_N"/>
</dbReference>
<proteinExistence type="predicted"/>
<dbReference type="EMBL" id="PJMW01000002">
    <property type="protein sequence ID" value="PKV81000.1"/>
    <property type="molecule type" value="Genomic_DNA"/>
</dbReference>
<feature type="domain" description="Transposase IS116/IS110/IS902 C-terminal" evidence="2">
    <location>
        <begin position="221"/>
        <end position="305"/>
    </location>
</feature>
<feature type="domain" description="Transposase IS110-like N-terminal" evidence="1">
    <location>
        <begin position="4"/>
        <end position="155"/>
    </location>
</feature>
<protein>
    <submittedName>
        <fullName evidence="3">Transposase</fullName>
    </submittedName>
</protein>
<sequence>MMLIGVDPHKSSHTATAVDPATNTDLGSIRIDASSAGYRRLMTWARQWPQHTWAVENAEGLGHHLAMWLVAAGENVVDVAPAATARVRQLSRGGRRKNDRIDAAAAASVAALHGDARPVLAETHVDSLALLDERRKNLSSNRTRSVNQLHALLRELLAGGVPTDLTAAKAAAVLRGLRPVTTTGRVRKSVAKDLVADIKRYDIQLADNAVAMSELLDLHGTRLREIAGVGPVMATRIIGRTRRASRFPNAGAYANYTGTAPVEIASAESSRHRLSRYGDRELNSALHTVAVIQIRMIGSAGRCYYDKKISEGKSPKEAKRCLKRRLADLCWRTMIRDERQAARTSPTGRADAG</sequence>
<dbReference type="InterPro" id="IPR047650">
    <property type="entry name" value="Transpos_IS110"/>
</dbReference>
<dbReference type="Pfam" id="PF01548">
    <property type="entry name" value="DEDD_Tnp_IS110"/>
    <property type="match status" value="1"/>
</dbReference>
<name>A0A2N3VHA4_9NOCA</name>
<evidence type="ECO:0000259" key="2">
    <source>
        <dbReference type="Pfam" id="PF02371"/>
    </source>
</evidence>
<keyword evidence="4" id="KW-1185">Reference proteome</keyword>
<comment type="caution">
    <text evidence="3">The sequence shown here is derived from an EMBL/GenBank/DDBJ whole genome shotgun (WGS) entry which is preliminary data.</text>
</comment>
<accession>A0A2N3VHA4</accession>
<dbReference type="Pfam" id="PF02371">
    <property type="entry name" value="Transposase_20"/>
    <property type="match status" value="1"/>
</dbReference>
<evidence type="ECO:0000313" key="3">
    <source>
        <dbReference type="EMBL" id="PKV81000.1"/>
    </source>
</evidence>
<evidence type="ECO:0000259" key="1">
    <source>
        <dbReference type="Pfam" id="PF01548"/>
    </source>
</evidence>
<dbReference type="Proteomes" id="UP000233766">
    <property type="component" value="Unassembled WGS sequence"/>
</dbReference>
<dbReference type="NCBIfam" id="NF033542">
    <property type="entry name" value="transpos_IS110"/>
    <property type="match status" value="1"/>
</dbReference>